<dbReference type="GeneID" id="20223753"/>
<organism evidence="3">
    <name type="scientific">Aureococcus anophagefferens</name>
    <name type="common">Harmful bloom alga</name>
    <dbReference type="NCBI Taxonomy" id="44056"/>
    <lineage>
        <taxon>Eukaryota</taxon>
        <taxon>Sar</taxon>
        <taxon>Stramenopiles</taxon>
        <taxon>Ochrophyta</taxon>
        <taxon>Pelagophyceae</taxon>
        <taxon>Pelagomonadales</taxon>
        <taxon>Pelagomonadaceae</taxon>
        <taxon>Aureococcus</taxon>
    </lineage>
</organism>
<sequence length="218" mass="21571">MGLLKVALLACTASALAPQQRKSGVRVKAAQKVAGNVLAASSFLGLVIAQPAYASIESAAVNVADSAYPIIEKLQKKDVAPVVSKALGAALGGDPVSVLKVAKAADEALISTDPAKLVAVLKAVDVALVDALKTNGVVPPLKDVEDVARAAAAAAATTDKAKIKEASGALVAAGNTANKLEVVAVLADGAKLAKTINPADATAATGAVLELLKEVGAQ</sequence>
<dbReference type="EMBL" id="GL833123">
    <property type="protein sequence ID" value="EGB10708.1"/>
    <property type="molecule type" value="Genomic_DNA"/>
</dbReference>
<feature type="signal peptide" evidence="1">
    <location>
        <begin position="1"/>
        <end position="15"/>
    </location>
</feature>
<dbReference type="KEGG" id="aaf:AURANDRAFT_62144"/>
<evidence type="ECO:0000313" key="2">
    <source>
        <dbReference type="EMBL" id="EGB10708.1"/>
    </source>
</evidence>
<dbReference type="AlphaFoldDB" id="F0Y2I3"/>
<dbReference type="Proteomes" id="UP000002729">
    <property type="component" value="Unassembled WGS sequence"/>
</dbReference>
<keyword evidence="3" id="KW-1185">Reference proteome</keyword>
<reference evidence="2 3" key="1">
    <citation type="journal article" date="2011" name="Proc. Natl. Acad. Sci. U.S.A.">
        <title>Niche of harmful alga Aureococcus anophagefferens revealed through ecogenomics.</title>
        <authorList>
            <person name="Gobler C.J."/>
            <person name="Berry D.L."/>
            <person name="Dyhrman S.T."/>
            <person name="Wilhelm S.W."/>
            <person name="Salamov A."/>
            <person name="Lobanov A.V."/>
            <person name="Zhang Y."/>
            <person name="Collier J.L."/>
            <person name="Wurch L.L."/>
            <person name="Kustka A.B."/>
            <person name="Dill B.D."/>
            <person name="Shah M."/>
            <person name="VerBerkmoes N.C."/>
            <person name="Kuo A."/>
            <person name="Terry A."/>
            <person name="Pangilinan J."/>
            <person name="Lindquist E.A."/>
            <person name="Lucas S."/>
            <person name="Paulsen I.T."/>
            <person name="Hattenrath-Lehmann T.K."/>
            <person name="Talmage S.C."/>
            <person name="Walker E.A."/>
            <person name="Koch F."/>
            <person name="Burson A.M."/>
            <person name="Marcoval M.A."/>
            <person name="Tang Y.Z."/>
            <person name="Lecleir G.R."/>
            <person name="Coyne K.J."/>
            <person name="Berg G.M."/>
            <person name="Bertrand E.M."/>
            <person name="Saito M.A."/>
            <person name="Gladyshev V.N."/>
            <person name="Grigoriev I.V."/>
        </authorList>
    </citation>
    <scope>NUCLEOTIDE SEQUENCE [LARGE SCALE GENOMIC DNA]</scope>
    <source>
        <strain evidence="3">CCMP 1984</strain>
    </source>
</reference>
<evidence type="ECO:0000256" key="1">
    <source>
        <dbReference type="SAM" id="SignalP"/>
    </source>
</evidence>
<name>F0Y2I3_AURAN</name>
<accession>F0Y2I3</accession>
<dbReference type="InParanoid" id="F0Y2I3"/>
<protein>
    <submittedName>
        <fullName evidence="2">Uncharacterized protein</fullName>
    </submittedName>
</protein>
<keyword evidence="1" id="KW-0732">Signal</keyword>
<dbReference type="RefSeq" id="XP_009034299.1">
    <property type="nucleotide sequence ID" value="XM_009036051.1"/>
</dbReference>
<gene>
    <name evidence="2" type="ORF">AURANDRAFT_62144</name>
</gene>
<proteinExistence type="predicted"/>
<evidence type="ECO:0000313" key="3">
    <source>
        <dbReference type="Proteomes" id="UP000002729"/>
    </source>
</evidence>
<feature type="chain" id="PRO_5013402215" evidence="1">
    <location>
        <begin position="16"/>
        <end position="218"/>
    </location>
</feature>